<evidence type="ECO:0000313" key="1">
    <source>
        <dbReference type="EMBL" id="KIE04227.1"/>
    </source>
</evidence>
<evidence type="ECO:0000313" key="2">
    <source>
        <dbReference type="Proteomes" id="UP000031258"/>
    </source>
</evidence>
<feature type="non-terminal residue" evidence="1">
    <location>
        <position position="1"/>
    </location>
</feature>
<protein>
    <recommendedName>
        <fullName evidence="3">Ankyrin repeat protein</fullName>
    </recommendedName>
</protein>
<dbReference type="Gene3D" id="1.25.40.20">
    <property type="entry name" value="Ankyrin repeat-containing domain"/>
    <property type="match status" value="1"/>
</dbReference>
<dbReference type="Proteomes" id="UP000031258">
    <property type="component" value="Unassembled WGS sequence"/>
</dbReference>
<organism evidence="1 2">
    <name type="scientific">Candidatus Jidaibacter acanthamoebae</name>
    <dbReference type="NCBI Taxonomy" id="86105"/>
    <lineage>
        <taxon>Bacteria</taxon>
        <taxon>Pseudomonadati</taxon>
        <taxon>Pseudomonadota</taxon>
        <taxon>Alphaproteobacteria</taxon>
        <taxon>Rickettsiales</taxon>
        <taxon>Candidatus Midichloriaceae</taxon>
        <taxon>Candidatus Jidaibacter</taxon>
    </lineage>
</organism>
<sequence length="299" mass="33867">WLISQGACKDKAVKGAAQCGHRELVGWLVSQGAYKDKAVKGAVQYGHNGLVEWLISQGACKDKAVKGAAQYGHKELVEWLLNLGADKDKAVIKAIVGHQYRLAIDIINNHRVHPPVIDDDIDDYIYTQLNACFNIRYNAYSFISGINNSDLQQNYITFISDIIDVSKFSRYFGNFETTMELKNLSIQDAYVYYVEKRFIKSKLSTPLGDYVASFYNSYKSAGLMVMGETKEIIIPNEILNKIAYFYLEHPKLKHNDTTNAQVYPHFSERVVDKVVSLWVNRIREIRSSGNMLSSDSIGK</sequence>
<dbReference type="InterPro" id="IPR002110">
    <property type="entry name" value="Ankyrin_rpt"/>
</dbReference>
<accession>A0A0C1MQG9</accession>
<evidence type="ECO:0008006" key="3">
    <source>
        <dbReference type="Google" id="ProtNLM"/>
    </source>
</evidence>
<dbReference type="OrthoDB" id="5652468at2"/>
<comment type="caution">
    <text evidence="1">The sequence shown here is derived from an EMBL/GenBank/DDBJ whole genome shotgun (WGS) entry which is preliminary data.</text>
</comment>
<gene>
    <name evidence="1" type="ORF">NF27_IT00040</name>
</gene>
<proteinExistence type="predicted"/>
<dbReference type="PANTHER" id="PTHR46586">
    <property type="entry name" value="ANKYRIN REPEAT-CONTAINING PROTEIN"/>
    <property type="match status" value="1"/>
</dbReference>
<dbReference type="Pfam" id="PF12796">
    <property type="entry name" value="Ank_2"/>
    <property type="match status" value="1"/>
</dbReference>
<reference evidence="1 2" key="1">
    <citation type="submission" date="2014-11" db="EMBL/GenBank/DDBJ databases">
        <title>A Rickettsiales Symbiont of Amoebae With Ancient Features.</title>
        <authorList>
            <person name="Schulz F."/>
            <person name="Martijn J."/>
            <person name="Wascher F."/>
            <person name="Kostanjsek R."/>
            <person name="Ettema T.J."/>
            <person name="Horn M."/>
        </authorList>
    </citation>
    <scope>NUCLEOTIDE SEQUENCE [LARGE SCALE GENOMIC DNA]</scope>
    <source>
        <strain evidence="1 2">UWC36</strain>
    </source>
</reference>
<dbReference type="AlphaFoldDB" id="A0A0C1MQG9"/>
<dbReference type="SUPFAM" id="SSF48403">
    <property type="entry name" value="Ankyrin repeat"/>
    <property type="match status" value="1"/>
</dbReference>
<keyword evidence="2" id="KW-1185">Reference proteome</keyword>
<dbReference type="InterPro" id="IPR052050">
    <property type="entry name" value="SecEffector_AnkRepeat"/>
</dbReference>
<dbReference type="EMBL" id="JSWE01000212">
    <property type="protein sequence ID" value="KIE04227.1"/>
    <property type="molecule type" value="Genomic_DNA"/>
</dbReference>
<dbReference type="InterPro" id="IPR036770">
    <property type="entry name" value="Ankyrin_rpt-contain_sf"/>
</dbReference>
<dbReference type="RefSeq" id="WP_161791859.1">
    <property type="nucleotide sequence ID" value="NZ_JSWE01000212.1"/>
</dbReference>
<dbReference type="PANTHER" id="PTHR46586:SF3">
    <property type="entry name" value="ANKYRIN REPEAT-CONTAINING PROTEIN"/>
    <property type="match status" value="1"/>
</dbReference>
<name>A0A0C1MQG9_9RICK</name>